<dbReference type="PANTHER" id="PTHR19865">
    <property type="entry name" value="U3 SMALL NUCLEOLAR RNA INTERACTING PROTEIN 2"/>
    <property type="match status" value="1"/>
</dbReference>
<keyword evidence="3" id="KW-0677">Repeat</keyword>
<evidence type="ECO:0000313" key="7">
    <source>
        <dbReference type="Proteomes" id="UP000270094"/>
    </source>
</evidence>
<sequence length="191" mass="21485">MDGGFISNNSLPRMSLKYKNICYTPIWDFATLVHVRDFKGHRAPITALCFQLKTNCVFSASRDRSVKLWDLDQMGMVDTMYGHQDAVVALSALQKQRVITAGRQDRSCRLWKVEDESQLLFNGYSACVSMDCAAMLNDEHFVSGSADGYVILSSKSVLNNVEFNTIPSLGHGFYCYCSYIFLCLKPFSALL</sequence>
<dbReference type="PANTHER" id="PTHR19865:SF0">
    <property type="entry name" value="U3 SMALL NUCLEOLAR RNA-INTERACTING PROTEIN 2"/>
    <property type="match status" value="1"/>
</dbReference>
<feature type="repeat" description="WD" evidence="5">
    <location>
        <begin position="80"/>
        <end position="121"/>
    </location>
</feature>
<dbReference type="SUPFAM" id="SSF50978">
    <property type="entry name" value="WD40 repeat-like"/>
    <property type="match status" value="1"/>
</dbReference>
<organism evidence="6 7">
    <name type="scientific">Strongylus vulgaris</name>
    <name type="common">Blood worm</name>
    <dbReference type="NCBI Taxonomy" id="40348"/>
    <lineage>
        <taxon>Eukaryota</taxon>
        <taxon>Metazoa</taxon>
        <taxon>Ecdysozoa</taxon>
        <taxon>Nematoda</taxon>
        <taxon>Chromadorea</taxon>
        <taxon>Rhabditida</taxon>
        <taxon>Rhabditina</taxon>
        <taxon>Rhabditomorpha</taxon>
        <taxon>Strongyloidea</taxon>
        <taxon>Strongylidae</taxon>
        <taxon>Strongylus</taxon>
    </lineage>
</organism>
<dbReference type="AlphaFoldDB" id="A0A3P7IF71"/>
<name>A0A3P7IF71_STRVU</name>
<dbReference type="InterPro" id="IPR015943">
    <property type="entry name" value="WD40/YVTN_repeat-like_dom_sf"/>
</dbReference>
<keyword evidence="7" id="KW-1185">Reference proteome</keyword>
<dbReference type="InterPro" id="IPR019775">
    <property type="entry name" value="WD40_repeat_CS"/>
</dbReference>
<comment type="subcellular location">
    <subcellularLocation>
        <location evidence="1">Nucleus</location>
    </subcellularLocation>
</comment>
<accession>A0A3P7IF71</accession>
<dbReference type="Gene3D" id="2.130.10.10">
    <property type="entry name" value="YVTN repeat-like/Quinoprotein amine dehydrogenase"/>
    <property type="match status" value="1"/>
</dbReference>
<evidence type="ECO:0000256" key="3">
    <source>
        <dbReference type="ARBA" id="ARBA00022737"/>
    </source>
</evidence>
<dbReference type="Pfam" id="PF00400">
    <property type="entry name" value="WD40"/>
    <property type="match status" value="2"/>
</dbReference>
<keyword evidence="4" id="KW-0539">Nucleus</keyword>
<dbReference type="InterPro" id="IPR036322">
    <property type="entry name" value="WD40_repeat_dom_sf"/>
</dbReference>
<evidence type="ECO:0000256" key="2">
    <source>
        <dbReference type="ARBA" id="ARBA00022574"/>
    </source>
</evidence>
<dbReference type="PROSITE" id="PS00678">
    <property type="entry name" value="WD_REPEATS_1"/>
    <property type="match status" value="1"/>
</dbReference>
<dbReference type="SMART" id="SM00320">
    <property type="entry name" value="WD40"/>
    <property type="match status" value="3"/>
</dbReference>
<dbReference type="Proteomes" id="UP000270094">
    <property type="component" value="Unassembled WGS sequence"/>
</dbReference>
<dbReference type="PROSITE" id="PS50082">
    <property type="entry name" value="WD_REPEATS_2"/>
    <property type="match status" value="2"/>
</dbReference>
<evidence type="ECO:0000313" key="6">
    <source>
        <dbReference type="EMBL" id="VDM66533.1"/>
    </source>
</evidence>
<gene>
    <name evidence="6" type="ORF">SVUK_LOCUS1531</name>
</gene>
<dbReference type="InterPro" id="IPR039241">
    <property type="entry name" value="Rrp9-like"/>
</dbReference>
<reference evidence="6 7" key="1">
    <citation type="submission" date="2018-11" db="EMBL/GenBank/DDBJ databases">
        <authorList>
            <consortium name="Pathogen Informatics"/>
        </authorList>
    </citation>
    <scope>NUCLEOTIDE SEQUENCE [LARGE SCALE GENOMIC DNA]</scope>
</reference>
<dbReference type="PROSITE" id="PS50294">
    <property type="entry name" value="WD_REPEATS_REGION"/>
    <property type="match status" value="1"/>
</dbReference>
<protein>
    <submittedName>
        <fullName evidence="6">Uncharacterized protein</fullName>
    </submittedName>
</protein>
<dbReference type="GO" id="GO:0032040">
    <property type="term" value="C:small-subunit processome"/>
    <property type="evidence" value="ECO:0007669"/>
    <property type="project" value="TreeGrafter"/>
</dbReference>
<dbReference type="EMBL" id="UYYB01003055">
    <property type="protein sequence ID" value="VDM66533.1"/>
    <property type="molecule type" value="Genomic_DNA"/>
</dbReference>
<evidence type="ECO:0000256" key="4">
    <source>
        <dbReference type="ARBA" id="ARBA00023242"/>
    </source>
</evidence>
<proteinExistence type="predicted"/>
<evidence type="ECO:0000256" key="1">
    <source>
        <dbReference type="ARBA" id="ARBA00004123"/>
    </source>
</evidence>
<keyword evidence="2 5" id="KW-0853">WD repeat</keyword>
<dbReference type="OrthoDB" id="189968at2759"/>
<dbReference type="GO" id="GO:0034511">
    <property type="term" value="F:U3 snoRNA binding"/>
    <property type="evidence" value="ECO:0007669"/>
    <property type="project" value="InterPro"/>
</dbReference>
<dbReference type="InterPro" id="IPR001680">
    <property type="entry name" value="WD40_rpt"/>
</dbReference>
<evidence type="ECO:0000256" key="5">
    <source>
        <dbReference type="PROSITE-ProRule" id="PRU00221"/>
    </source>
</evidence>
<feature type="repeat" description="WD" evidence="5">
    <location>
        <begin position="38"/>
        <end position="79"/>
    </location>
</feature>